<gene>
    <name evidence="7" type="ORF">R0G89_02250</name>
</gene>
<feature type="transmembrane region" description="Helical" evidence="5">
    <location>
        <begin position="12"/>
        <end position="34"/>
    </location>
</feature>
<evidence type="ECO:0000313" key="8">
    <source>
        <dbReference type="Proteomes" id="UP001280897"/>
    </source>
</evidence>
<dbReference type="Gene3D" id="1.20.1560.10">
    <property type="entry name" value="ABC transporter type 1, transmembrane domain"/>
    <property type="match status" value="1"/>
</dbReference>
<keyword evidence="7" id="KW-0067">ATP-binding</keyword>
<feature type="domain" description="ABC transmembrane type-1" evidence="6">
    <location>
        <begin position="11"/>
        <end position="292"/>
    </location>
</feature>
<dbReference type="PANTHER" id="PTHR43394:SF1">
    <property type="entry name" value="ATP-BINDING CASSETTE SUB-FAMILY B MEMBER 10, MITOCHONDRIAL"/>
    <property type="match status" value="1"/>
</dbReference>
<reference evidence="7" key="1">
    <citation type="journal article" date="2023" name="PeerJ">
        <title>Selection and evaluation of lactic acid bacteria from chicken feces in Thailand as potential probiotics.</title>
        <authorList>
            <person name="Khurajog B."/>
            <person name="Disastra Y."/>
            <person name="Lawwyne L.D."/>
            <person name="Sirichokchatchawan W."/>
            <person name="Niyomtham W."/>
            <person name="Yindee J."/>
            <person name="Hampson D.J."/>
            <person name="Prapasarakul N."/>
        </authorList>
    </citation>
    <scope>NUCLEOTIDE SEQUENCE</scope>
    <source>
        <strain evidence="7">BF9</strain>
    </source>
</reference>
<evidence type="ECO:0000256" key="2">
    <source>
        <dbReference type="ARBA" id="ARBA00022692"/>
    </source>
</evidence>
<feature type="transmembrane region" description="Helical" evidence="5">
    <location>
        <begin position="239"/>
        <end position="257"/>
    </location>
</feature>
<dbReference type="InterPro" id="IPR011527">
    <property type="entry name" value="ABC1_TM_dom"/>
</dbReference>
<name>A0AAW8YEP4_PEDAC</name>
<dbReference type="Proteomes" id="UP001280897">
    <property type="component" value="Unassembled WGS sequence"/>
</dbReference>
<keyword evidence="3 5" id="KW-1133">Transmembrane helix</keyword>
<feature type="transmembrane region" description="Helical" evidence="5">
    <location>
        <begin position="124"/>
        <end position="145"/>
    </location>
</feature>
<evidence type="ECO:0000256" key="5">
    <source>
        <dbReference type="SAM" id="Phobius"/>
    </source>
</evidence>
<reference evidence="7" key="2">
    <citation type="submission" date="2023-10" db="EMBL/GenBank/DDBJ databases">
        <authorList>
            <person name="Khurajog B."/>
        </authorList>
    </citation>
    <scope>NUCLEOTIDE SEQUENCE</scope>
    <source>
        <strain evidence="7">BF9</strain>
    </source>
</reference>
<accession>A0AAW8YEP4</accession>
<dbReference type="InterPro" id="IPR036640">
    <property type="entry name" value="ABC1_TM_sf"/>
</dbReference>
<sequence>MEIERHRILKFLATVMTALSSIMVVLVAFLMKMILDCAMNKDFGALERSIGISILYIATYFLINYLKEVLVARYIKNEMEDLRRSVYRTIMERDYQSYFSKSNGEYISALTNDMTTIEDNYYKAYFLIVQAVVTFVIAILSLVVINWQFSIGVLAIAGFFLATASFTGMGLNDLRTSIQKDMVKFTSKTKDLIAGYEVVRSFNAQDKMQEQFDRYNHNLEEMKLKFSVRLGITKVINENLVLLIIFSIMILGGWFVITGALVMGSLIAIVQLLNSVMNPINMMLVAVNNSNSTKTMRNQITEMLQNTTIKNDANQATHGTFNQEISLAKLNFSYDGAKPVIQNFSFAFQKGKSTQ</sequence>
<dbReference type="SUPFAM" id="SSF90123">
    <property type="entry name" value="ABC transporter transmembrane region"/>
    <property type="match status" value="1"/>
</dbReference>
<keyword evidence="4 5" id="KW-0472">Membrane</keyword>
<feature type="transmembrane region" description="Helical" evidence="5">
    <location>
        <begin position="54"/>
        <end position="75"/>
    </location>
</feature>
<evidence type="ECO:0000259" key="6">
    <source>
        <dbReference type="PROSITE" id="PS50929"/>
    </source>
</evidence>
<evidence type="ECO:0000256" key="4">
    <source>
        <dbReference type="ARBA" id="ARBA00023136"/>
    </source>
</evidence>
<keyword evidence="7" id="KW-0547">Nucleotide-binding</keyword>
<dbReference type="Pfam" id="PF00664">
    <property type="entry name" value="ABC_membrane"/>
    <property type="match status" value="1"/>
</dbReference>
<proteinExistence type="predicted"/>
<dbReference type="AlphaFoldDB" id="A0AAW8YEP4"/>
<evidence type="ECO:0000313" key="7">
    <source>
        <dbReference type="EMBL" id="MDV2620559.1"/>
    </source>
</evidence>
<dbReference type="GO" id="GO:0005886">
    <property type="term" value="C:plasma membrane"/>
    <property type="evidence" value="ECO:0007669"/>
    <property type="project" value="UniProtKB-SubCell"/>
</dbReference>
<evidence type="ECO:0000256" key="1">
    <source>
        <dbReference type="ARBA" id="ARBA00004651"/>
    </source>
</evidence>
<dbReference type="PROSITE" id="PS50929">
    <property type="entry name" value="ABC_TM1F"/>
    <property type="match status" value="1"/>
</dbReference>
<feature type="transmembrane region" description="Helical" evidence="5">
    <location>
        <begin position="263"/>
        <end position="287"/>
    </location>
</feature>
<dbReference type="InterPro" id="IPR039421">
    <property type="entry name" value="Type_1_exporter"/>
</dbReference>
<feature type="transmembrane region" description="Helical" evidence="5">
    <location>
        <begin position="151"/>
        <end position="172"/>
    </location>
</feature>
<comment type="caution">
    <text evidence="7">The sequence shown here is derived from an EMBL/GenBank/DDBJ whole genome shotgun (WGS) entry which is preliminary data.</text>
</comment>
<keyword evidence="2 5" id="KW-0812">Transmembrane</keyword>
<dbReference type="EMBL" id="JAWJAV010000001">
    <property type="protein sequence ID" value="MDV2620559.1"/>
    <property type="molecule type" value="Genomic_DNA"/>
</dbReference>
<dbReference type="GO" id="GO:0005524">
    <property type="term" value="F:ATP binding"/>
    <property type="evidence" value="ECO:0007669"/>
    <property type="project" value="UniProtKB-KW"/>
</dbReference>
<organism evidence="7 8">
    <name type="scientific">Pediococcus acidilactici</name>
    <dbReference type="NCBI Taxonomy" id="1254"/>
    <lineage>
        <taxon>Bacteria</taxon>
        <taxon>Bacillati</taxon>
        <taxon>Bacillota</taxon>
        <taxon>Bacilli</taxon>
        <taxon>Lactobacillales</taxon>
        <taxon>Lactobacillaceae</taxon>
        <taxon>Pediococcus</taxon>
        <taxon>Pediococcus acidilactici group</taxon>
    </lineage>
</organism>
<dbReference type="GeneID" id="57366054"/>
<dbReference type="RefSeq" id="WP_008841297.1">
    <property type="nucleotide sequence ID" value="NZ_CP050079.1"/>
</dbReference>
<evidence type="ECO:0000256" key="3">
    <source>
        <dbReference type="ARBA" id="ARBA00022989"/>
    </source>
</evidence>
<dbReference type="PANTHER" id="PTHR43394">
    <property type="entry name" value="ATP-DEPENDENT PERMEASE MDL1, MITOCHONDRIAL"/>
    <property type="match status" value="1"/>
</dbReference>
<dbReference type="GO" id="GO:0015421">
    <property type="term" value="F:ABC-type oligopeptide transporter activity"/>
    <property type="evidence" value="ECO:0007669"/>
    <property type="project" value="TreeGrafter"/>
</dbReference>
<dbReference type="CDD" id="cd07346">
    <property type="entry name" value="ABC_6TM_exporters"/>
    <property type="match status" value="1"/>
</dbReference>
<protein>
    <submittedName>
        <fullName evidence="7">ABC transporter ATP-binding protein</fullName>
    </submittedName>
</protein>
<comment type="subcellular location">
    <subcellularLocation>
        <location evidence="1">Cell membrane</location>
        <topology evidence="1">Multi-pass membrane protein</topology>
    </subcellularLocation>
</comment>